<feature type="domain" description="Creatinase N-terminal" evidence="2">
    <location>
        <begin position="5"/>
        <end position="130"/>
    </location>
</feature>
<sequence length="357" mass="38750">MTSDRLGRLRAAMAERGIDGLLVAKPENRAYLSGFTGSAGVLLITADRAVLVTDFRYTEQAAAQAPAFEVVKPESTNQALLARLVDETGIRRIGYEGDHLTVDDHQSYRQAVSGCEWVSVTGLVEALRMIKDEIEIALMRRAAAIADEAFAQILPLIKPGVTERDLGLELEYRMRKLGAEGVAFETIVASGVRSSLPHGHPTDKVIASGDLVTFDFGALYQGYCSDMTRTVMVGEPTDKQREIYGIVLEAQKRGVAACRPGITGKELDDVCRSYIAERGYGEHFGHGTGHGVGRFIHEGPRVSQRGGDVVLKPGMVITVEPGIYLPGWGGVRIEDMLLVTESGAEPFTHTPKELLIL</sequence>
<evidence type="ECO:0000313" key="3">
    <source>
        <dbReference type="EMBL" id="MBP2016670.1"/>
    </source>
</evidence>
<dbReference type="PANTHER" id="PTHR46112:SF3">
    <property type="entry name" value="AMINOPEPTIDASE YPDF"/>
    <property type="match status" value="1"/>
</dbReference>
<proteinExistence type="predicted"/>
<keyword evidence="3" id="KW-0645">Protease</keyword>
<dbReference type="Gene3D" id="3.90.230.10">
    <property type="entry name" value="Creatinase/methionine aminopeptidase superfamily"/>
    <property type="match status" value="1"/>
</dbReference>
<dbReference type="InterPro" id="IPR029149">
    <property type="entry name" value="Creatin/AminoP/Spt16_N"/>
</dbReference>
<dbReference type="InterPro" id="IPR000587">
    <property type="entry name" value="Creatinase_N"/>
</dbReference>
<accession>A0ABS4JMA0</accession>
<dbReference type="Pfam" id="PF00557">
    <property type="entry name" value="Peptidase_M24"/>
    <property type="match status" value="1"/>
</dbReference>
<dbReference type="PRINTS" id="PR00599">
    <property type="entry name" value="MAPEPTIDASE"/>
</dbReference>
<dbReference type="CDD" id="cd01092">
    <property type="entry name" value="APP-like"/>
    <property type="match status" value="1"/>
</dbReference>
<dbReference type="GO" id="GO:0004177">
    <property type="term" value="F:aminopeptidase activity"/>
    <property type="evidence" value="ECO:0007669"/>
    <property type="project" value="UniProtKB-KW"/>
</dbReference>
<dbReference type="SUPFAM" id="SSF53092">
    <property type="entry name" value="Creatinase/prolidase N-terminal domain"/>
    <property type="match status" value="1"/>
</dbReference>
<evidence type="ECO:0000313" key="4">
    <source>
        <dbReference type="Proteomes" id="UP001519289"/>
    </source>
</evidence>
<dbReference type="Gene3D" id="3.40.350.10">
    <property type="entry name" value="Creatinase/prolidase N-terminal domain"/>
    <property type="match status" value="1"/>
</dbReference>
<dbReference type="Pfam" id="PF01321">
    <property type="entry name" value="Creatinase_N"/>
    <property type="match status" value="1"/>
</dbReference>
<keyword evidence="3" id="KW-0378">Hydrolase</keyword>
<dbReference type="InterPro" id="IPR050659">
    <property type="entry name" value="Peptidase_M24B"/>
</dbReference>
<comment type="caution">
    <text evidence="3">The sequence shown here is derived from an EMBL/GenBank/DDBJ whole genome shotgun (WGS) entry which is preliminary data.</text>
</comment>
<dbReference type="Proteomes" id="UP001519289">
    <property type="component" value="Unassembled WGS sequence"/>
</dbReference>
<evidence type="ECO:0000259" key="1">
    <source>
        <dbReference type="Pfam" id="PF00557"/>
    </source>
</evidence>
<reference evidence="3 4" key="1">
    <citation type="submission" date="2021-03" db="EMBL/GenBank/DDBJ databases">
        <title>Genomic Encyclopedia of Type Strains, Phase IV (KMG-IV): sequencing the most valuable type-strain genomes for metagenomic binning, comparative biology and taxonomic classification.</title>
        <authorList>
            <person name="Goeker M."/>
        </authorList>
    </citation>
    <scope>NUCLEOTIDE SEQUENCE [LARGE SCALE GENOMIC DNA]</scope>
    <source>
        <strain evidence="3 4">DSM 27138</strain>
    </source>
</reference>
<dbReference type="EMBL" id="JAGGLG010000001">
    <property type="protein sequence ID" value="MBP2016670.1"/>
    <property type="molecule type" value="Genomic_DNA"/>
</dbReference>
<gene>
    <name evidence="3" type="ORF">J2Z79_000043</name>
</gene>
<dbReference type="SUPFAM" id="SSF55920">
    <property type="entry name" value="Creatinase/aminopeptidase"/>
    <property type="match status" value="1"/>
</dbReference>
<keyword evidence="3" id="KW-0031">Aminopeptidase</keyword>
<keyword evidence="4" id="KW-1185">Reference proteome</keyword>
<dbReference type="InterPro" id="IPR000994">
    <property type="entry name" value="Pept_M24"/>
</dbReference>
<dbReference type="PANTHER" id="PTHR46112">
    <property type="entry name" value="AMINOPEPTIDASE"/>
    <property type="match status" value="1"/>
</dbReference>
<feature type="domain" description="Peptidase M24" evidence="1">
    <location>
        <begin position="138"/>
        <end position="341"/>
    </location>
</feature>
<organism evidence="3 4">
    <name type="scientific">Symbiobacterium terraclitae</name>
    <dbReference type="NCBI Taxonomy" id="557451"/>
    <lineage>
        <taxon>Bacteria</taxon>
        <taxon>Bacillati</taxon>
        <taxon>Bacillota</taxon>
        <taxon>Clostridia</taxon>
        <taxon>Eubacteriales</taxon>
        <taxon>Symbiobacteriaceae</taxon>
        <taxon>Symbiobacterium</taxon>
    </lineage>
</organism>
<name>A0ABS4JMA0_9FIRM</name>
<dbReference type="InterPro" id="IPR001714">
    <property type="entry name" value="Pept_M24_MAP"/>
</dbReference>
<protein>
    <submittedName>
        <fullName evidence="3">Xaa-Pro aminopeptidase</fullName>
    </submittedName>
</protein>
<evidence type="ECO:0000259" key="2">
    <source>
        <dbReference type="Pfam" id="PF01321"/>
    </source>
</evidence>
<dbReference type="RefSeq" id="WP_209464835.1">
    <property type="nucleotide sequence ID" value="NZ_JAGGLG010000001.1"/>
</dbReference>
<dbReference type="InterPro" id="IPR036005">
    <property type="entry name" value="Creatinase/aminopeptidase-like"/>
</dbReference>